<dbReference type="Gene3D" id="1.10.510.10">
    <property type="entry name" value="Transferase(Phosphotransferase) domain 1"/>
    <property type="match status" value="1"/>
</dbReference>
<name>A0A433MTF7_9BURK</name>
<dbReference type="OrthoDB" id="5782056at2"/>
<proteinExistence type="predicted"/>
<dbReference type="RefSeq" id="WP_126025155.1">
    <property type="nucleotide sequence ID" value="NZ_RXFT01000017.1"/>
</dbReference>
<evidence type="ECO:0000256" key="2">
    <source>
        <dbReference type="SAM" id="Phobius"/>
    </source>
</evidence>
<organism evidence="4 5">
    <name type="scientific">Variovorax guangxiensis</name>
    <dbReference type="NCBI Taxonomy" id="1775474"/>
    <lineage>
        <taxon>Bacteria</taxon>
        <taxon>Pseudomonadati</taxon>
        <taxon>Pseudomonadota</taxon>
        <taxon>Betaproteobacteria</taxon>
        <taxon>Burkholderiales</taxon>
        <taxon>Comamonadaceae</taxon>
        <taxon>Variovorax</taxon>
    </lineage>
</organism>
<comment type="caution">
    <text evidence="4">The sequence shown here is derived from an EMBL/GenBank/DDBJ whole genome shotgun (WGS) entry which is preliminary data.</text>
</comment>
<accession>A0A433MTF7</accession>
<keyword evidence="2" id="KW-0472">Membrane</keyword>
<evidence type="ECO:0000256" key="1">
    <source>
        <dbReference type="SAM" id="MobiDB-lite"/>
    </source>
</evidence>
<evidence type="ECO:0000313" key="5">
    <source>
        <dbReference type="Proteomes" id="UP000281118"/>
    </source>
</evidence>
<keyword evidence="2" id="KW-1133">Transmembrane helix</keyword>
<dbReference type="SUPFAM" id="SSF56112">
    <property type="entry name" value="Protein kinase-like (PK-like)"/>
    <property type="match status" value="1"/>
</dbReference>
<keyword evidence="2" id="KW-0812">Transmembrane</keyword>
<dbReference type="AlphaFoldDB" id="A0A433MTF7"/>
<evidence type="ECO:0000313" key="4">
    <source>
        <dbReference type="EMBL" id="RUR71072.1"/>
    </source>
</evidence>
<dbReference type="PROSITE" id="PS50011">
    <property type="entry name" value="PROTEIN_KINASE_DOM"/>
    <property type="match status" value="1"/>
</dbReference>
<feature type="domain" description="Protein kinase" evidence="3">
    <location>
        <begin position="12"/>
        <end position="304"/>
    </location>
</feature>
<dbReference type="GO" id="GO:0004672">
    <property type="term" value="F:protein kinase activity"/>
    <property type="evidence" value="ECO:0007669"/>
    <property type="project" value="InterPro"/>
</dbReference>
<protein>
    <submittedName>
        <fullName evidence="4">Helix-hairpin-helix domain-containing protein</fullName>
    </submittedName>
</protein>
<dbReference type="EMBL" id="RXFT01000017">
    <property type="protein sequence ID" value="RUR71072.1"/>
    <property type="molecule type" value="Genomic_DNA"/>
</dbReference>
<gene>
    <name evidence="4" type="ORF">EJP67_28860</name>
</gene>
<feature type="transmembrane region" description="Helical" evidence="2">
    <location>
        <begin position="396"/>
        <end position="428"/>
    </location>
</feature>
<reference evidence="4 5" key="1">
    <citation type="submission" date="2018-12" db="EMBL/GenBank/DDBJ databases">
        <title>The genome sequences of Variovorax guangxiensis DSM 27352.</title>
        <authorList>
            <person name="Gao J."/>
            <person name="Sun J."/>
        </authorList>
    </citation>
    <scope>NUCLEOTIDE SEQUENCE [LARGE SCALE GENOMIC DNA]</scope>
    <source>
        <strain evidence="4 5">DSM 27352</strain>
    </source>
</reference>
<sequence length="645" mass="69629">MNNLWTGGGASVALGKQLGKGGEGSVFDVPAQPKLVAKLYHSAPNPQKQDKLRFMVANGHKDLLAYSAWPVETLHQSRGGPVVGFLMERVSQKQPVHMLYSPAHRKQDYPKAAWDFLLYAARNTATAFEAVHRHGHVLGDVNQGNVMVGSDSKVLLIDSDSMQIAAGGKVHLCEVGVSHFTPPELQGTSSFSTLARNANHDAFGLALLVFHLLFGGRHPFAGRPLRDDVGNGLEPDIKAFRFAYGSDARQRGFAPPPRSIPLTLVPPSVQSMFHRAFTEAGAAPAGRPTASQWVAALDQMRNTLKTCGKSKMHIYPNHSSACPWCALEDQGTHFFIDLGTFIAHTGSGFVLAKVWAAIESIHPPKAPALTQPSQIKAEPTPLPTGLKKGKSRTTSFVAMAVVAALFTYIAPALGILGGLLCLGIWLTISSGESEDYKKEMAQRRSRQDTAQKAYDQLVSNVTQITAGARFTQEKQGLATLRQAYENLASAEKNMIESAKAKAQARQLHDHLDRFFIEDANISGLGPAKKAALRSWGIETAADVNQSSVEAVKGFGPKLTMAMLGWRSLCEARFRFDPSPQALQADIARAKNEIAAQRQKLESGLQGGLERLARMRVEAEANLARATPILTQAASTLAQATADLAL</sequence>
<evidence type="ECO:0000259" key="3">
    <source>
        <dbReference type="PROSITE" id="PS50011"/>
    </source>
</evidence>
<dbReference type="InterPro" id="IPR000719">
    <property type="entry name" value="Prot_kinase_dom"/>
</dbReference>
<feature type="region of interest" description="Disordered" evidence="1">
    <location>
        <begin position="368"/>
        <end position="387"/>
    </location>
</feature>
<dbReference type="InterPro" id="IPR011009">
    <property type="entry name" value="Kinase-like_dom_sf"/>
</dbReference>
<dbReference type="GO" id="GO:0005524">
    <property type="term" value="F:ATP binding"/>
    <property type="evidence" value="ECO:0007669"/>
    <property type="project" value="InterPro"/>
</dbReference>
<dbReference type="Proteomes" id="UP000281118">
    <property type="component" value="Unassembled WGS sequence"/>
</dbReference>